<gene>
    <name evidence="1" type="ORF">MNEG_10230</name>
</gene>
<dbReference type="AlphaFoldDB" id="A0A0D2MTG8"/>
<dbReference type="RefSeq" id="XP_013896750.1">
    <property type="nucleotide sequence ID" value="XM_014041296.1"/>
</dbReference>
<protein>
    <recommendedName>
        <fullName evidence="3">Glycosyltransferase family 1 protein</fullName>
    </recommendedName>
</protein>
<sequence length="56" mass="5957">MPRWLFYSASYQPGRARCAGGDHAFACIARTLGALGHGVHLLHQSTKDAAFAAAVE</sequence>
<feature type="non-terminal residue" evidence="1">
    <location>
        <position position="56"/>
    </location>
</feature>
<evidence type="ECO:0000313" key="2">
    <source>
        <dbReference type="Proteomes" id="UP000054498"/>
    </source>
</evidence>
<keyword evidence="2" id="KW-1185">Reference proteome</keyword>
<dbReference type="Proteomes" id="UP000054498">
    <property type="component" value="Unassembled WGS sequence"/>
</dbReference>
<reference evidence="1 2" key="1">
    <citation type="journal article" date="2013" name="BMC Genomics">
        <title>Reconstruction of the lipid metabolism for the microalga Monoraphidium neglectum from its genome sequence reveals characteristics suitable for biofuel production.</title>
        <authorList>
            <person name="Bogen C."/>
            <person name="Al-Dilaimi A."/>
            <person name="Albersmeier A."/>
            <person name="Wichmann J."/>
            <person name="Grundmann M."/>
            <person name="Rupp O."/>
            <person name="Lauersen K.J."/>
            <person name="Blifernez-Klassen O."/>
            <person name="Kalinowski J."/>
            <person name="Goesmann A."/>
            <person name="Mussgnug J.H."/>
            <person name="Kruse O."/>
        </authorList>
    </citation>
    <scope>NUCLEOTIDE SEQUENCE [LARGE SCALE GENOMIC DNA]</scope>
    <source>
        <strain evidence="1 2">SAG 48.87</strain>
    </source>
</reference>
<evidence type="ECO:0000313" key="1">
    <source>
        <dbReference type="EMBL" id="KIY97730.1"/>
    </source>
</evidence>
<accession>A0A0D2MTG8</accession>
<dbReference type="GeneID" id="25727372"/>
<dbReference type="EMBL" id="KK102451">
    <property type="protein sequence ID" value="KIY97730.1"/>
    <property type="molecule type" value="Genomic_DNA"/>
</dbReference>
<evidence type="ECO:0008006" key="3">
    <source>
        <dbReference type="Google" id="ProtNLM"/>
    </source>
</evidence>
<name>A0A0D2MTG8_9CHLO</name>
<proteinExistence type="predicted"/>
<organism evidence="1 2">
    <name type="scientific">Monoraphidium neglectum</name>
    <dbReference type="NCBI Taxonomy" id="145388"/>
    <lineage>
        <taxon>Eukaryota</taxon>
        <taxon>Viridiplantae</taxon>
        <taxon>Chlorophyta</taxon>
        <taxon>core chlorophytes</taxon>
        <taxon>Chlorophyceae</taxon>
        <taxon>CS clade</taxon>
        <taxon>Sphaeropleales</taxon>
        <taxon>Selenastraceae</taxon>
        <taxon>Monoraphidium</taxon>
    </lineage>
</organism>
<dbReference type="KEGG" id="mng:MNEG_10230"/>